<keyword evidence="5 8" id="KW-0812">Transmembrane</keyword>
<dbReference type="GO" id="GO:0005886">
    <property type="term" value="C:plasma membrane"/>
    <property type="evidence" value="ECO:0007669"/>
    <property type="project" value="UniProtKB-SubCell"/>
</dbReference>
<evidence type="ECO:0000256" key="3">
    <source>
        <dbReference type="ARBA" id="ARBA00022448"/>
    </source>
</evidence>
<comment type="similarity">
    <text evidence="2">Belongs to the autoinducer-2 exporter (AI-2E) (TC 2.A.86) family.</text>
</comment>
<dbReference type="EMBL" id="SNXO01000031">
    <property type="protein sequence ID" value="TDP51397.1"/>
    <property type="molecule type" value="Genomic_DNA"/>
</dbReference>
<keyword evidence="3" id="KW-0813">Transport</keyword>
<feature type="transmembrane region" description="Helical" evidence="8">
    <location>
        <begin position="307"/>
        <end position="332"/>
    </location>
</feature>
<dbReference type="InterPro" id="IPR002549">
    <property type="entry name" value="AI-2E-like"/>
</dbReference>
<dbReference type="Pfam" id="PF01594">
    <property type="entry name" value="AI-2E_transport"/>
    <property type="match status" value="1"/>
</dbReference>
<feature type="transmembrane region" description="Helical" evidence="8">
    <location>
        <begin position="194"/>
        <end position="216"/>
    </location>
</feature>
<evidence type="ECO:0000256" key="5">
    <source>
        <dbReference type="ARBA" id="ARBA00022692"/>
    </source>
</evidence>
<feature type="transmembrane region" description="Helical" evidence="8">
    <location>
        <begin position="281"/>
        <end position="300"/>
    </location>
</feature>
<dbReference type="PANTHER" id="PTHR21716">
    <property type="entry name" value="TRANSMEMBRANE PROTEIN"/>
    <property type="match status" value="1"/>
</dbReference>
<evidence type="ECO:0000256" key="8">
    <source>
        <dbReference type="SAM" id="Phobius"/>
    </source>
</evidence>
<keyword evidence="4" id="KW-1003">Cell membrane</keyword>
<sequence length="411" mass="45104">MQTIKDLFNDKKLMKYSAFVAFTMVLVYVIYFIIKNLDVILGACANGIGSVLGAFTALFIGILLAYILDPAVEFFDRKFIKKIFKDKADPEKNVKRQKKQRLISTAITYLAILAAIIIVIYIFTSLLIGHLAHTSFNDMVDSITNYVVSIEHTFKSWTAHSPSNALTEKLTSLSDSILKWLSNNFNAQSALAKLASFGGAIVNFFLGLLVSFWLVLDKDYFVGGLKRLSSAILPDKEEDRLERNLHEIDDILSHFIRGICLDAVIIAVLSSIVLTICGLKYAVIIGIFAGLCNVIPYFGPIMGMIPAFFVGFLNGGLVSGIIPVIALFAVQQVDSNFIYPKVVGGSTGLHPVLVLLAVVVGGVYGGIVGMLIAVPIASIMKLYAFKFVKHMEARKNAKLTEGKETQVKDNE</sequence>
<reference evidence="9 10" key="1">
    <citation type="submission" date="2019-03" db="EMBL/GenBank/DDBJ databases">
        <title>Genomic Encyclopedia of Type Strains, Phase IV (KMG-IV): sequencing the most valuable type-strain genomes for metagenomic binning, comparative biology and taxonomic classification.</title>
        <authorList>
            <person name="Goeker M."/>
        </authorList>
    </citation>
    <scope>NUCLEOTIDE SEQUENCE [LARGE SCALE GENOMIC DNA]</scope>
    <source>
        <strain evidence="9 10">DSM 28287</strain>
    </source>
</reference>
<dbReference type="AlphaFoldDB" id="A0A4R6PXQ6"/>
<feature type="transmembrane region" description="Helical" evidence="8">
    <location>
        <begin position="102"/>
        <end position="128"/>
    </location>
</feature>
<dbReference type="GO" id="GO:0055085">
    <property type="term" value="P:transmembrane transport"/>
    <property type="evidence" value="ECO:0007669"/>
    <property type="project" value="TreeGrafter"/>
</dbReference>
<keyword evidence="6 8" id="KW-1133">Transmembrane helix</keyword>
<feature type="transmembrane region" description="Helical" evidence="8">
    <location>
        <begin position="352"/>
        <end position="385"/>
    </location>
</feature>
<evidence type="ECO:0000313" key="10">
    <source>
        <dbReference type="Proteomes" id="UP000295500"/>
    </source>
</evidence>
<evidence type="ECO:0000256" key="6">
    <source>
        <dbReference type="ARBA" id="ARBA00022989"/>
    </source>
</evidence>
<feature type="transmembrane region" description="Helical" evidence="8">
    <location>
        <begin position="16"/>
        <end position="34"/>
    </location>
</feature>
<dbReference type="RefSeq" id="WP_133528956.1">
    <property type="nucleotide sequence ID" value="NZ_SNXO01000031.1"/>
</dbReference>
<evidence type="ECO:0000256" key="1">
    <source>
        <dbReference type="ARBA" id="ARBA00004651"/>
    </source>
</evidence>
<dbReference type="OrthoDB" id="9793390at2"/>
<comment type="caution">
    <text evidence="9">The sequence shown here is derived from an EMBL/GenBank/DDBJ whole genome shotgun (WGS) entry which is preliminary data.</text>
</comment>
<dbReference type="PANTHER" id="PTHR21716:SF53">
    <property type="entry name" value="PERMEASE PERM-RELATED"/>
    <property type="match status" value="1"/>
</dbReference>
<comment type="subcellular location">
    <subcellularLocation>
        <location evidence="1">Cell membrane</location>
        <topology evidence="1">Multi-pass membrane protein</topology>
    </subcellularLocation>
</comment>
<keyword evidence="7 8" id="KW-0472">Membrane</keyword>
<feature type="transmembrane region" description="Helical" evidence="8">
    <location>
        <begin position="255"/>
        <end position="275"/>
    </location>
</feature>
<accession>A0A4R6PXQ6</accession>
<keyword evidence="10" id="KW-1185">Reference proteome</keyword>
<dbReference type="Proteomes" id="UP000295500">
    <property type="component" value="Unassembled WGS sequence"/>
</dbReference>
<evidence type="ECO:0000256" key="7">
    <source>
        <dbReference type="ARBA" id="ARBA00023136"/>
    </source>
</evidence>
<name>A0A4R6PXQ6_9FIRM</name>
<protein>
    <submittedName>
        <fullName evidence="9">Putative PurR-regulated permease PerM</fullName>
    </submittedName>
</protein>
<evidence type="ECO:0000313" key="9">
    <source>
        <dbReference type="EMBL" id="TDP51397.1"/>
    </source>
</evidence>
<evidence type="ECO:0000256" key="2">
    <source>
        <dbReference type="ARBA" id="ARBA00009773"/>
    </source>
</evidence>
<proteinExistence type="inferred from homology"/>
<gene>
    <name evidence="9" type="ORF">EV211_13118</name>
</gene>
<organism evidence="9 10">
    <name type="scientific">Aminicella lysinilytica</name>
    <dbReference type="NCBI Taxonomy" id="433323"/>
    <lineage>
        <taxon>Bacteria</taxon>
        <taxon>Bacillati</taxon>
        <taxon>Bacillota</taxon>
        <taxon>Clostridia</taxon>
        <taxon>Peptostreptococcales</taxon>
        <taxon>Anaerovoracaceae</taxon>
        <taxon>Aminicella</taxon>
    </lineage>
</organism>
<feature type="transmembrane region" description="Helical" evidence="8">
    <location>
        <begin position="40"/>
        <end position="68"/>
    </location>
</feature>
<evidence type="ECO:0000256" key="4">
    <source>
        <dbReference type="ARBA" id="ARBA00022475"/>
    </source>
</evidence>